<evidence type="ECO:0000256" key="1">
    <source>
        <dbReference type="SAM" id="MobiDB-lite"/>
    </source>
</evidence>
<dbReference type="InterPro" id="IPR029058">
    <property type="entry name" value="AB_hydrolase_fold"/>
</dbReference>
<keyword evidence="3" id="KW-1185">Reference proteome</keyword>
<proteinExistence type="predicted"/>
<dbReference type="AlphaFoldDB" id="A0AAD7FEV2"/>
<dbReference type="Proteomes" id="UP001221757">
    <property type="component" value="Unassembled WGS sequence"/>
</dbReference>
<organism evidence="2 3">
    <name type="scientific">Mycena rosella</name>
    <name type="common">Pink bonnet</name>
    <name type="synonym">Agaricus rosellus</name>
    <dbReference type="NCBI Taxonomy" id="1033263"/>
    <lineage>
        <taxon>Eukaryota</taxon>
        <taxon>Fungi</taxon>
        <taxon>Dikarya</taxon>
        <taxon>Basidiomycota</taxon>
        <taxon>Agaricomycotina</taxon>
        <taxon>Agaricomycetes</taxon>
        <taxon>Agaricomycetidae</taxon>
        <taxon>Agaricales</taxon>
        <taxon>Marasmiineae</taxon>
        <taxon>Mycenaceae</taxon>
        <taxon>Mycena</taxon>
    </lineage>
</organism>
<reference evidence="2" key="1">
    <citation type="submission" date="2023-03" db="EMBL/GenBank/DDBJ databases">
        <title>Massive genome expansion in bonnet fungi (Mycena s.s.) driven by repeated elements and novel gene families across ecological guilds.</title>
        <authorList>
            <consortium name="Lawrence Berkeley National Laboratory"/>
            <person name="Harder C.B."/>
            <person name="Miyauchi S."/>
            <person name="Viragh M."/>
            <person name="Kuo A."/>
            <person name="Thoen E."/>
            <person name="Andreopoulos B."/>
            <person name="Lu D."/>
            <person name="Skrede I."/>
            <person name="Drula E."/>
            <person name="Henrissat B."/>
            <person name="Morin E."/>
            <person name="Kohler A."/>
            <person name="Barry K."/>
            <person name="LaButti K."/>
            <person name="Morin E."/>
            <person name="Salamov A."/>
            <person name="Lipzen A."/>
            <person name="Mereny Z."/>
            <person name="Hegedus B."/>
            <person name="Baldrian P."/>
            <person name="Stursova M."/>
            <person name="Weitz H."/>
            <person name="Taylor A."/>
            <person name="Grigoriev I.V."/>
            <person name="Nagy L.G."/>
            <person name="Martin F."/>
            <person name="Kauserud H."/>
        </authorList>
    </citation>
    <scope>NUCLEOTIDE SEQUENCE</scope>
    <source>
        <strain evidence="2">CBHHK067</strain>
    </source>
</reference>
<dbReference type="Gene3D" id="3.40.50.1820">
    <property type="entry name" value="alpha/beta hydrolase"/>
    <property type="match status" value="1"/>
</dbReference>
<sequence length="950" mass="103444">MESSALWEATQLEDQLNQGCIASFAVFERDKVFFSRKYLHVYRPYHTAVSTRRPWVEHVFATLIVRYWLAGLESGKKVVLLCSVDTVDNCPDPRYQYSSLAYTELVLILVGAGYRVLLYDLYGRGYSDAPQGVPYDATLYVTQLALLMQHIQWERTRVCGGLRGLLVNLAPFASDVAASLPGYAKGPGGGGGGGMPGKAPKPTSSPVPRPDDVSLWLRWAVLWLAHARARPARPPAAARPPRAAPPAPLRPTPRTQPLLSFFLLSRPAPPPARAVTSAYFPFLRPTASSPTGSTGPQLYTKGPGDLALLAWSVVLFSLLRLLLTHYAFPAFARHEGGEAAAVWGARYNMSTIRACWFRTSFWADYPNTHLSASMKRYYLSQIAYWLQQALVRVYRLRVACFLVIVCSRAGAALGVRTGILGLTSLADCSASVRFTWHRSGAAEFAPRVCPEFRVHPRGAAIAQRRALSLVASRFALGVVAASELASRVPSPFTPLALRVPRAYPGAAPCLLVRVRDRARSPFWLSKTLLAHARFAHRSRLGRVVRGLDVVPCLHCLAWTFARYTFTARPRSSRALSPGCRSLSSQCLIVPALAIRALPVPSLNVLFFSCSHPWPREAPLRLLGVHYFLHHLISVCVVRGERRSESGAPEIVGGADDAGMIARETLGLGASGVASGVSGELRSGVEAGVRGEEQVALRARDQLKAEFGFGLLGGERGGGCSGVGAVFGVRHSGAVLGCLRRTVLVFGWGSVFVVRAGCVRMPSAVRLGNWRAGVRVFECGSGVRIYSCERPLRGHYPLTHLRPIRRGGVILIPAARVDSQIWRIRRKQLRHRELIQGPADAGHVRRITGCAGADAAPDEDEDADKLAPASPTLRSPSIEVTDVLATLAHTRPSCRTLRARAILFANAPRVLSLMSPAPSTFIPSPPYSGQSTTITRTGVHYEMWRCVLAIV</sequence>
<dbReference type="EMBL" id="JARKIE010000821">
    <property type="protein sequence ID" value="KAJ7616139.1"/>
    <property type="molecule type" value="Genomic_DNA"/>
</dbReference>
<evidence type="ECO:0000313" key="2">
    <source>
        <dbReference type="EMBL" id="KAJ7616139.1"/>
    </source>
</evidence>
<gene>
    <name evidence="2" type="ORF">B0H17DRAFT_1299621</name>
</gene>
<dbReference type="SUPFAM" id="SSF53474">
    <property type="entry name" value="alpha/beta-Hydrolases"/>
    <property type="match status" value="1"/>
</dbReference>
<feature type="region of interest" description="Disordered" evidence="1">
    <location>
        <begin position="233"/>
        <end position="254"/>
    </location>
</feature>
<feature type="compositionally biased region" description="Pro residues" evidence="1">
    <location>
        <begin position="233"/>
        <end position="251"/>
    </location>
</feature>
<comment type="caution">
    <text evidence="2">The sequence shown here is derived from an EMBL/GenBank/DDBJ whole genome shotgun (WGS) entry which is preliminary data.</text>
</comment>
<evidence type="ECO:0000313" key="3">
    <source>
        <dbReference type="Proteomes" id="UP001221757"/>
    </source>
</evidence>
<accession>A0AAD7FEV2</accession>
<protein>
    <submittedName>
        <fullName evidence="2">Uncharacterized protein</fullName>
    </submittedName>
</protein>
<feature type="region of interest" description="Disordered" evidence="1">
    <location>
        <begin position="852"/>
        <end position="872"/>
    </location>
</feature>
<feature type="region of interest" description="Disordered" evidence="1">
    <location>
        <begin position="187"/>
        <end position="209"/>
    </location>
</feature>
<name>A0AAD7FEV2_MYCRO</name>
<feature type="compositionally biased region" description="Gly residues" evidence="1">
    <location>
        <begin position="187"/>
        <end position="196"/>
    </location>
</feature>